<comment type="caution">
    <text evidence="1">The sequence shown here is derived from an EMBL/GenBank/DDBJ whole genome shotgun (WGS) entry which is preliminary data.</text>
</comment>
<protein>
    <submittedName>
        <fullName evidence="1">Choline transport protein BetT</fullName>
    </submittedName>
</protein>
<proteinExistence type="predicted"/>
<reference evidence="1" key="1">
    <citation type="submission" date="2020-05" db="EMBL/GenBank/DDBJ databases">
        <authorList>
            <person name="Delgado-Blas J."/>
        </authorList>
    </citation>
    <scope>NUCLEOTIDE SEQUENCE</scope>
    <source>
        <strain evidence="1">BB1453</strain>
    </source>
</reference>
<name>A0A9N8GXI2_PRORE</name>
<dbReference type="EMBL" id="CAHPSF010000003">
    <property type="protein sequence ID" value="CAB5688050.1"/>
    <property type="molecule type" value="Genomic_DNA"/>
</dbReference>
<evidence type="ECO:0000313" key="1">
    <source>
        <dbReference type="EMBL" id="CAB5688050.1"/>
    </source>
</evidence>
<dbReference type="AlphaFoldDB" id="A0A9N8GXI2"/>
<organism evidence="1 2">
    <name type="scientific">Providencia rettgeri</name>
    <dbReference type="NCBI Taxonomy" id="587"/>
    <lineage>
        <taxon>Bacteria</taxon>
        <taxon>Pseudomonadati</taxon>
        <taxon>Pseudomonadota</taxon>
        <taxon>Gammaproteobacteria</taxon>
        <taxon>Enterobacterales</taxon>
        <taxon>Morganellaceae</taxon>
        <taxon>Providencia</taxon>
    </lineage>
</organism>
<dbReference type="Proteomes" id="UP000834611">
    <property type="component" value="Unassembled WGS sequence"/>
</dbReference>
<accession>A0A9N8GXI2</accession>
<evidence type="ECO:0000313" key="2">
    <source>
        <dbReference type="Proteomes" id="UP000834611"/>
    </source>
</evidence>
<gene>
    <name evidence="1" type="ORF">GHA_01711</name>
</gene>
<sequence>MNFFYEFLLRYYIQPAFALAGMGTESDDEKSEVQRYYRAEIHLKEGGQDYNVMGWEKEQIIHDILDQYEKHIHFLHLLGK</sequence>